<dbReference type="InterPro" id="IPR036551">
    <property type="entry name" value="Flavin_trans-like"/>
</dbReference>
<gene>
    <name evidence="4" type="ORF">M438DRAFT_343081</name>
</gene>
<evidence type="ECO:0000256" key="1">
    <source>
        <dbReference type="ARBA" id="ARBA00022993"/>
    </source>
</evidence>
<dbReference type="RefSeq" id="XP_029764158.1">
    <property type="nucleotide sequence ID" value="XM_029904902.1"/>
</dbReference>
<dbReference type="Proteomes" id="UP000030706">
    <property type="component" value="Unassembled WGS sequence"/>
</dbReference>
<comment type="similarity">
    <text evidence="2">Belongs to the HFCD (homooligomeric flavin containing Cys decarboxylase) superfamily.</text>
</comment>
<accession>A0A074YM49</accession>
<evidence type="ECO:0000259" key="3">
    <source>
        <dbReference type="Pfam" id="PF02441"/>
    </source>
</evidence>
<proteinExistence type="inferred from homology"/>
<dbReference type="GO" id="GO:0004633">
    <property type="term" value="F:phosphopantothenoylcysteine decarboxylase activity"/>
    <property type="evidence" value="ECO:0007669"/>
    <property type="project" value="TreeGrafter"/>
</dbReference>
<keyword evidence="5" id="KW-1185">Reference proteome</keyword>
<name>A0A074YM49_AURPU</name>
<evidence type="ECO:0000313" key="5">
    <source>
        <dbReference type="Proteomes" id="UP000030706"/>
    </source>
</evidence>
<dbReference type="STRING" id="1043002.A0A074YM49"/>
<dbReference type="GO" id="GO:0015937">
    <property type="term" value="P:coenzyme A biosynthetic process"/>
    <property type="evidence" value="ECO:0007669"/>
    <property type="project" value="UniProtKB-KW"/>
</dbReference>
<dbReference type="HOGENOM" id="CLU_033319_3_0_1"/>
<evidence type="ECO:0000256" key="2">
    <source>
        <dbReference type="ARBA" id="ARBA00038350"/>
    </source>
</evidence>
<reference evidence="4 5" key="1">
    <citation type="journal article" date="2014" name="BMC Genomics">
        <title>Genome sequencing of four Aureobasidium pullulans varieties: biotechnological potential, stress tolerance, and description of new species.</title>
        <authorList>
            <person name="Gostin Ar C."/>
            <person name="Ohm R.A."/>
            <person name="Kogej T."/>
            <person name="Sonjak S."/>
            <person name="Turk M."/>
            <person name="Zajc J."/>
            <person name="Zalar P."/>
            <person name="Grube M."/>
            <person name="Sun H."/>
            <person name="Han J."/>
            <person name="Sharma A."/>
            <person name="Chiniquy J."/>
            <person name="Ngan C.Y."/>
            <person name="Lipzen A."/>
            <person name="Barry K."/>
            <person name="Grigoriev I.V."/>
            <person name="Gunde-Cimerman N."/>
        </authorList>
    </citation>
    <scope>NUCLEOTIDE SEQUENCE [LARGE SCALE GENOMIC DNA]</scope>
    <source>
        <strain evidence="4 5">EXF-150</strain>
    </source>
</reference>
<dbReference type="GO" id="GO:0071513">
    <property type="term" value="C:phosphopantothenoylcysteine decarboxylase complex"/>
    <property type="evidence" value="ECO:0007669"/>
    <property type="project" value="TreeGrafter"/>
</dbReference>
<evidence type="ECO:0000313" key="4">
    <source>
        <dbReference type="EMBL" id="KEQ87971.1"/>
    </source>
</evidence>
<dbReference type="GO" id="GO:0010181">
    <property type="term" value="F:FMN binding"/>
    <property type="evidence" value="ECO:0007669"/>
    <property type="project" value="TreeGrafter"/>
</dbReference>
<keyword evidence="1" id="KW-0173">Coenzyme A biosynthesis</keyword>
<sequence>MSRPSTALRASDHQNDGRPHLLLACTGSVATIKIPLIIQALSKHDISMRLILSSSASQFLQGQSAEQPSISSLLEIPNLEAVYTDEDEWSQPWTRGADILHIELRRWADIMIIAPLSANSMAKMVAGMADSLVMSVVRAWDTTAILDARRPNLPSTLRTSTGKKPLLVAPAMNTAMWAHPVTHKQAAVLEQEWGVETGGWVRHIRPVEKELACGDTGGGAMREWKEIVSIIRQYLDVEATDNVASTKTK</sequence>
<dbReference type="OrthoDB" id="1532798at2759"/>
<dbReference type="SUPFAM" id="SSF52507">
    <property type="entry name" value="Homo-oligomeric flavin-containing Cys decarboxylases, HFCD"/>
    <property type="match status" value="1"/>
</dbReference>
<dbReference type="EMBL" id="KL584976">
    <property type="protein sequence ID" value="KEQ87971.1"/>
    <property type="molecule type" value="Genomic_DNA"/>
</dbReference>
<feature type="domain" description="Flavoprotein" evidence="3">
    <location>
        <begin position="20"/>
        <end position="233"/>
    </location>
</feature>
<dbReference type="AlphaFoldDB" id="A0A074YM49"/>
<dbReference type="PANTHER" id="PTHR14359">
    <property type="entry name" value="HOMO-OLIGOMERIC FLAVIN CONTAINING CYS DECARBOXYLASE FAMILY"/>
    <property type="match status" value="1"/>
</dbReference>
<dbReference type="Pfam" id="PF02441">
    <property type="entry name" value="Flavoprotein"/>
    <property type="match status" value="1"/>
</dbReference>
<organism evidence="4 5">
    <name type="scientific">Aureobasidium pullulans EXF-150</name>
    <dbReference type="NCBI Taxonomy" id="1043002"/>
    <lineage>
        <taxon>Eukaryota</taxon>
        <taxon>Fungi</taxon>
        <taxon>Dikarya</taxon>
        <taxon>Ascomycota</taxon>
        <taxon>Pezizomycotina</taxon>
        <taxon>Dothideomycetes</taxon>
        <taxon>Dothideomycetidae</taxon>
        <taxon>Dothideales</taxon>
        <taxon>Saccotheciaceae</taxon>
        <taxon>Aureobasidium</taxon>
    </lineage>
</organism>
<dbReference type="GeneID" id="40747208"/>
<dbReference type="InterPro" id="IPR003382">
    <property type="entry name" value="Flavoprotein"/>
</dbReference>
<dbReference type="PANTHER" id="PTHR14359:SF6">
    <property type="entry name" value="PHOSPHOPANTOTHENOYLCYSTEINE DECARBOXYLASE"/>
    <property type="match status" value="1"/>
</dbReference>
<dbReference type="Gene3D" id="3.40.50.1950">
    <property type="entry name" value="Flavin prenyltransferase-like"/>
    <property type="match status" value="1"/>
</dbReference>
<protein>
    <submittedName>
        <fullName evidence="4">Flavo protein</fullName>
    </submittedName>
</protein>